<accession>A0A2T9Y136</accession>
<dbReference type="SUPFAM" id="SSF55895">
    <property type="entry name" value="Ribonuclease Rh-like"/>
    <property type="match status" value="1"/>
</dbReference>
<evidence type="ECO:0000256" key="2">
    <source>
        <dbReference type="ARBA" id="ARBA00012571"/>
    </source>
</evidence>
<reference evidence="7 9" key="1">
    <citation type="journal article" date="2018" name="MBio">
        <title>Comparative Genomics Reveals the Core Gene Toolbox for the Fungus-Insect Symbiosis.</title>
        <authorList>
            <person name="Wang Y."/>
            <person name="Stata M."/>
            <person name="Wang W."/>
            <person name="Stajich J.E."/>
            <person name="White M.M."/>
            <person name="Moncalvo J.M."/>
        </authorList>
    </citation>
    <scope>NUCLEOTIDE SEQUENCE [LARGE SCALE GENOMIC DNA]</scope>
    <source>
        <strain evidence="7 9">AUS-77-4</strain>
    </source>
</reference>
<comment type="caution">
    <text evidence="7">The sequence shown here is derived from an EMBL/GenBank/DDBJ whole genome shotgun (WGS) entry which is preliminary data.</text>
</comment>
<dbReference type="PROSITE" id="PS00530">
    <property type="entry name" value="RNASE_T2_1"/>
    <property type="match status" value="1"/>
</dbReference>
<feature type="active site" evidence="4">
    <location>
        <position position="90"/>
    </location>
</feature>
<dbReference type="Pfam" id="PF00445">
    <property type="entry name" value="Ribonuclease_T2"/>
    <property type="match status" value="1"/>
</dbReference>
<dbReference type="GO" id="GO:0005576">
    <property type="term" value="C:extracellular region"/>
    <property type="evidence" value="ECO:0007669"/>
    <property type="project" value="TreeGrafter"/>
</dbReference>
<keyword evidence="9" id="KW-1185">Reference proteome</keyword>
<feature type="chain" id="PRO_5033327060" description="ribonuclease T2" evidence="6">
    <location>
        <begin position="20"/>
        <end position="279"/>
    </location>
</feature>
<feature type="signal peptide" evidence="6">
    <location>
        <begin position="1"/>
        <end position="19"/>
    </location>
</feature>
<dbReference type="InterPro" id="IPR033130">
    <property type="entry name" value="RNase_T2_His_AS_2"/>
</dbReference>
<keyword evidence="6" id="KW-0732">Signal</keyword>
<dbReference type="PROSITE" id="PS00531">
    <property type="entry name" value="RNASE_T2_2"/>
    <property type="match status" value="1"/>
</dbReference>
<organism evidence="7 9">
    <name type="scientific">Furculomyces boomerangus</name>
    <dbReference type="NCBI Taxonomy" id="61424"/>
    <lineage>
        <taxon>Eukaryota</taxon>
        <taxon>Fungi</taxon>
        <taxon>Fungi incertae sedis</taxon>
        <taxon>Zoopagomycota</taxon>
        <taxon>Kickxellomycotina</taxon>
        <taxon>Harpellomycetes</taxon>
        <taxon>Harpellales</taxon>
        <taxon>Harpellaceae</taxon>
        <taxon>Furculomyces</taxon>
    </lineage>
</organism>
<dbReference type="CDD" id="cd01061">
    <property type="entry name" value="RNase_T2_euk"/>
    <property type="match status" value="1"/>
</dbReference>
<feature type="active site" evidence="4">
    <location>
        <position position="149"/>
    </location>
</feature>
<dbReference type="STRING" id="61424.A0A2T9Y136"/>
<evidence type="ECO:0000256" key="5">
    <source>
        <dbReference type="RuleBase" id="RU004328"/>
    </source>
</evidence>
<evidence type="ECO:0000256" key="6">
    <source>
        <dbReference type="SAM" id="SignalP"/>
    </source>
</evidence>
<evidence type="ECO:0000313" key="9">
    <source>
        <dbReference type="Proteomes" id="UP000245699"/>
    </source>
</evidence>
<proteinExistence type="inferred from homology"/>
<protein>
    <recommendedName>
        <fullName evidence="2">ribonuclease T2</fullName>
        <ecNumber evidence="2">4.6.1.19</ecNumber>
    </recommendedName>
</protein>
<evidence type="ECO:0000313" key="8">
    <source>
        <dbReference type="EMBL" id="PVU91396.1"/>
    </source>
</evidence>
<dbReference type="EC" id="4.6.1.19" evidence="2"/>
<dbReference type="OrthoDB" id="435754at2759"/>
<keyword evidence="3" id="KW-1015">Disulfide bond</keyword>
<evidence type="ECO:0000256" key="3">
    <source>
        <dbReference type="ARBA" id="ARBA00023157"/>
    </source>
</evidence>
<dbReference type="EMBL" id="MBFT01000420">
    <property type="protein sequence ID" value="PVU91396.1"/>
    <property type="molecule type" value="Genomic_DNA"/>
</dbReference>
<feature type="active site" evidence="4">
    <location>
        <position position="153"/>
    </location>
</feature>
<comment type="similarity">
    <text evidence="1 5">Belongs to the RNase T2 family.</text>
</comment>
<dbReference type="InterPro" id="IPR018188">
    <property type="entry name" value="RNase_T2_His_AS_1"/>
</dbReference>
<dbReference type="GO" id="GO:0033897">
    <property type="term" value="F:ribonuclease T2 activity"/>
    <property type="evidence" value="ECO:0007669"/>
    <property type="project" value="UniProtKB-EC"/>
</dbReference>
<dbReference type="Gene3D" id="3.90.730.10">
    <property type="entry name" value="Ribonuclease T2-like"/>
    <property type="match status" value="1"/>
</dbReference>
<evidence type="ECO:0000256" key="1">
    <source>
        <dbReference type="ARBA" id="ARBA00007469"/>
    </source>
</evidence>
<dbReference type="AlphaFoldDB" id="A0A2T9Y136"/>
<dbReference type="EMBL" id="MBFT01000988">
    <property type="protein sequence ID" value="PVU85994.1"/>
    <property type="molecule type" value="Genomic_DNA"/>
</dbReference>
<sequence length="279" mass="31120">MIFAKSLLSAAFFVASVASLSIPSGNLNTLNKRETCPANYDDDKSPSCPKNVMSCTSEDVDPCCTPKYGLLVLSQEWISNYGPKEEFTLHGLWPDMCNGTYLPELGCDQTRSVSSAATVVKNLDPELFNTMSRIWPSYNGDNDSFWTHEWNKHGTCYTPLDPSCKPKSQFKNGTDVTDFFKTTIGLRQKYDLYSALKKEGIVPVPAPQGNNTAKTYSVDQIRNAIHNEFGQFPNVNCLNNTLSEIWLYFHVIGKDQFVLIPPTANDTCGSAINYFEKTV</sequence>
<dbReference type="PANTHER" id="PTHR11240">
    <property type="entry name" value="RIBONUCLEASE T2"/>
    <property type="match status" value="1"/>
</dbReference>
<dbReference type="GO" id="GO:0006401">
    <property type="term" value="P:RNA catabolic process"/>
    <property type="evidence" value="ECO:0007669"/>
    <property type="project" value="TreeGrafter"/>
</dbReference>
<dbReference type="InterPro" id="IPR036430">
    <property type="entry name" value="RNase_T2-like_sf"/>
</dbReference>
<evidence type="ECO:0000256" key="4">
    <source>
        <dbReference type="PIRSR" id="PIRSR633697-1"/>
    </source>
</evidence>
<dbReference type="InterPro" id="IPR033697">
    <property type="entry name" value="Ribonuclease_T2_eukaryotic"/>
</dbReference>
<dbReference type="InterPro" id="IPR001568">
    <property type="entry name" value="RNase_T2-like"/>
</dbReference>
<name>A0A2T9Y136_9FUNG</name>
<dbReference type="PANTHER" id="PTHR11240:SF22">
    <property type="entry name" value="RIBONUCLEASE T2"/>
    <property type="match status" value="1"/>
</dbReference>
<gene>
    <name evidence="8" type="ORF">BB559_004164</name>
    <name evidence="7" type="ORF">BB559_006720</name>
</gene>
<dbReference type="Proteomes" id="UP000245699">
    <property type="component" value="Unassembled WGS sequence"/>
</dbReference>
<dbReference type="GO" id="GO:0003723">
    <property type="term" value="F:RNA binding"/>
    <property type="evidence" value="ECO:0007669"/>
    <property type="project" value="InterPro"/>
</dbReference>
<evidence type="ECO:0000313" key="7">
    <source>
        <dbReference type="EMBL" id="PVU85994.1"/>
    </source>
</evidence>